<keyword evidence="6" id="KW-0131">Cell cycle</keyword>
<accession>A0A542UNV3</accession>
<dbReference type="GO" id="GO:0000917">
    <property type="term" value="P:division septum assembly"/>
    <property type="evidence" value="ECO:0007669"/>
    <property type="project" value="UniProtKB-KW"/>
</dbReference>
<evidence type="ECO:0000256" key="5">
    <source>
        <dbReference type="ARBA" id="ARBA00023210"/>
    </source>
</evidence>
<gene>
    <name evidence="7" type="ORF">FB563_5871</name>
</gene>
<evidence type="ECO:0000256" key="1">
    <source>
        <dbReference type="ARBA" id="ARBA00004431"/>
    </source>
</evidence>
<dbReference type="RefSeq" id="WP_055704911.1">
    <property type="nucleotide sequence ID" value="NZ_JBPJFI010000001.1"/>
</dbReference>
<comment type="caution">
    <text evidence="7">The sequence shown here is derived from an EMBL/GenBank/DDBJ whole genome shotgun (WGS) entry which is preliminary data.</text>
</comment>
<evidence type="ECO:0000313" key="7">
    <source>
        <dbReference type="EMBL" id="TQL00756.1"/>
    </source>
</evidence>
<keyword evidence="8" id="KW-1185">Reference proteome</keyword>
<evidence type="ECO:0000256" key="2">
    <source>
        <dbReference type="ARBA" id="ARBA00009323"/>
    </source>
</evidence>
<sequence length="141" mass="15556">MPRPSTGAVDAELCALLVMADGSAVPVSTRLGYRPDDPYAVRATFRLGGDRAVEWFFARELLREGLLQPVGIGDVRLRPAWHQGQHMVQIVLTPPAGRADLMFPWPAVTEFLQRTDAVVSPGTEHVHVELDAQLMHLLAEH</sequence>
<name>A0A542UNV3_9ACTN</name>
<evidence type="ECO:0000256" key="6">
    <source>
        <dbReference type="ARBA" id="ARBA00023306"/>
    </source>
</evidence>
<dbReference type="Gene3D" id="2.30.31.20">
    <property type="entry name" value="Sporulation-specific cell division protein SsgB"/>
    <property type="match status" value="1"/>
</dbReference>
<dbReference type="AlphaFoldDB" id="A0A542UNV3"/>
<dbReference type="GO" id="GO:0030435">
    <property type="term" value="P:sporulation resulting in formation of a cellular spore"/>
    <property type="evidence" value="ECO:0007669"/>
    <property type="project" value="UniProtKB-KW"/>
</dbReference>
<protein>
    <submittedName>
        <fullName evidence="7">Sporulation and cell division protein SsgA</fullName>
    </submittedName>
</protein>
<keyword evidence="3 7" id="KW-0132">Cell division</keyword>
<dbReference type="EMBL" id="VFNX01000001">
    <property type="protein sequence ID" value="TQL00756.1"/>
    <property type="molecule type" value="Genomic_DNA"/>
</dbReference>
<keyword evidence="5" id="KW-0717">Septation</keyword>
<dbReference type="InterPro" id="IPR038658">
    <property type="entry name" value="SsgB_sf"/>
</dbReference>
<evidence type="ECO:0000313" key="8">
    <source>
        <dbReference type="Proteomes" id="UP000318103"/>
    </source>
</evidence>
<keyword evidence="4" id="KW-0749">Sporulation</keyword>
<dbReference type="Pfam" id="PF04686">
    <property type="entry name" value="SsgA"/>
    <property type="match status" value="1"/>
</dbReference>
<comment type="similarity">
    <text evidence="2">Belongs to the SsgA family.</text>
</comment>
<proteinExistence type="inferred from homology"/>
<evidence type="ECO:0000256" key="4">
    <source>
        <dbReference type="ARBA" id="ARBA00022969"/>
    </source>
</evidence>
<dbReference type="Proteomes" id="UP000318103">
    <property type="component" value="Unassembled WGS sequence"/>
</dbReference>
<dbReference type="GO" id="GO:0030428">
    <property type="term" value="C:cell septum"/>
    <property type="evidence" value="ECO:0007669"/>
    <property type="project" value="UniProtKB-SubCell"/>
</dbReference>
<comment type="subcellular location">
    <subcellularLocation>
        <location evidence="1">Cell septum</location>
    </subcellularLocation>
</comment>
<reference evidence="7 8" key="1">
    <citation type="submission" date="2019-06" db="EMBL/GenBank/DDBJ databases">
        <title>Sequencing the genomes of 1000 actinobacteria strains.</title>
        <authorList>
            <person name="Klenk H.-P."/>
        </authorList>
    </citation>
    <scope>NUCLEOTIDE SEQUENCE [LARGE SCALE GENOMIC DNA]</scope>
    <source>
        <strain evidence="7 8">DSM 41929</strain>
    </source>
</reference>
<evidence type="ECO:0000256" key="3">
    <source>
        <dbReference type="ARBA" id="ARBA00022618"/>
    </source>
</evidence>
<dbReference type="OrthoDB" id="3853096at2"/>
<dbReference type="InterPro" id="IPR006776">
    <property type="entry name" value="SsgB"/>
</dbReference>
<organism evidence="7 8">
    <name type="scientific">Streptomyces puniciscabiei</name>
    <dbReference type="NCBI Taxonomy" id="164348"/>
    <lineage>
        <taxon>Bacteria</taxon>
        <taxon>Bacillati</taxon>
        <taxon>Actinomycetota</taxon>
        <taxon>Actinomycetes</taxon>
        <taxon>Kitasatosporales</taxon>
        <taxon>Streptomycetaceae</taxon>
        <taxon>Streptomyces</taxon>
    </lineage>
</organism>